<evidence type="ECO:0000313" key="1">
    <source>
        <dbReference type="EMBL" id="SBS83560.1"/>
    </source>
</evidence>
<sequence length="90" mass="10596">MSNCVPVPFFVESLRNLKCFIIYIHFYSYSQIKVVEVVASLVKHNLGKCKYIFFPILRVTCELRLKGHINEEVHNTGSMFDPIYNMNFFI</sequence>
<organism evidence="2 3">
    <name type="scientific">Plasmodium ovale curtisi</name>
    <dbReference type="NCBI Taxonomy" id="864141"/>
    <lineage>
        <taxon>Eukaryota</taxon>
        <taxon>Sar</taxon>
        <taxon>Alveolata</taxon>
        <taxon>Apicomplexa</taxon>
        <taxon>Aconoidasida</taxon>
        <taxon>Haemosporida</taxon>
        <taxon>Plasmodiidae</taxon>
        <taxon>Plasmodium</taxon>
        <taxon>Plasmodium (Plasmodium)</taxon>
    </lineage>
</organism>
<evidence type="ECO:0000313" key="2">
    <source>
        <dbReference type="EMBL" id="SBS90993.1"/>
    </source>
</evidence>
<protein>
    <submittedName>
        <fullName evidence="2">Uncharacterized protein</fullName>
    </submittedName>
</protein>
<dbReference type="EMBL" id="FLQV01000358">
    <property type="protein sequence ID" value="SBS90993.1"/>
    <property type="molecule type" value="Genomic_DNA"/>
</dbReference>
<proteinExistence type="predicted"/>
<evidence type="ECO:0000313" key="4">
    <source>
        <dbReference type="Proteomes" id="UP000078560"/>
    </source>
</evidence>
<reference evidence="3 4" key="2">
    <citation type="submission" date="2016-05" db="EMBL/GenBank/DDBJ databases">
        <authorList>
            <person name="Naeem Raeece"/>
        </authorList>
    </citation>
    <scope>NUCLEOTIDE SEQUENCE [LARGE SCALE GENOMIC DNA]</scope>
</reference>
<dbReference type="EMBL" id="FLQU01000288">
    <property type="protein sequence ID" value="SBS83560.1"/>
    <property type="molecule type" value="Genomic_DNA"/>
</dbReference>
<evidence type="ECO:0000313" key="3">
    <source>
        <dbReference type="Proteomes" id="UP000078546"/>
    </source>
</evidence>
<dbReference type="Proteomes" id="UP000078546">
    <property type="component" value="Unassembled WGS sequence"/>
</dbReference>
<name>A0A1A8WFZ7_PLAOA</name>
<reference evidence="2" key="1">
    <citation type="submission" date="2016-05" db="EMBL/GenBank/DDBJ databases">
        <authorList>
            <person name="Lavstsen T."/>
            <person name="Jespersen J.S."/>
        </authorList>
    </citation>
    <scope>NUCLEOTIDE SEQUENCE [LARGE SCALE GENOMIC DNA]</scope>
</reference>
<dbReference type="AlphaFoldDB" id="A0A1A8WFZ7"/>
<gene>
    <name evidence="2" type="ORF">POVCU1_019540</name>
    <name evidence="1" type="ORF">POVCU2_0021630</name>
</gene>
<accession>A0A1A8WFZ7</accession>
<dbReference type="Proteomes" id="UP000078560">
    <property type="component" value="Unassembled WGS sequence"/>
</dbReference>